<dbReference type="Pfam" id="PF01757">
    <property type="entry name" value="Acyl_transf_3"/>
    <property type="match status" value="1"/>
</dbReference>
<evidence type="ECO:0000256" key="2">
    <source>
        <dbReference type="SAM" id="Phobius"/>
    </source>
</evidence>
<comment type="caution">
    <text evidence="4">The sequence shown here is derived from an EMBL/GenBank/DDBJ whole genome shotgun (WGS) entry which is preliminary data.</text>
</comment>
<evidence type="ECO:0000259" key="3">
    <source>
        <dbReference type="Pfam" id="PF01757"/>
    </source>
</evidence>
<feature type="transmembrane region" description="Helical" evidence="2">
    <location>
        <begin position="43"/>
        <end position="63"/>
    </location>
</feature>
<keyword evidence="2" id="KW-0472">Membrane</keyword>
<sequence length="452" mass="46204">MSEVSSGTEHARVRAGRPGARPGAGGARRAAPSRNLRIEALRLLAIVGISLFHAMMPWTALALCEPQACTPDGALLSSTPVMLAPMGLIALLGAWGNHVFYMISGFFLIPSLARRSDAPGYWRSAAVATARRLAVVAASMAFYAAIAFAVDAWIVPLPGVATLGRWTLGLEFVWLYAGFVAVAPALAWVLRRAPRRAVVPAAALLLAAVFALNAYIAFVAPGDVAARGLTDWRKWMSAVTYAASFAAAGVVGMTPAARGAAARRRRNMGRLGLAAVLAATVLVEVVAACLRDVALIGALSFKSTSALSFLLALAALWCAATAGADGSTGGTCGTAGGAGDGVRDLAQAARLPAGGADSPAAARWAGRAVGALASGILGFYIVQSVFSSVFMDAGIQPLLAAVWRRASAALGVGGGSVAFLLAALACSAAFVVLVAAADRGVRQPVMRLLRLQ</sequence>
<feature type="transmembrane region" description="Helical" evidence="2">
    <location>
        <begin position="173"/>
        <end position="190"/>
    </location>
</feature>
<feature type="transmembrane region" description="Helical" evidence="2">
    <location>
        <begin position="197"/>
        <end position="218"/>
    </location>
</feature>
<keyword evidence="2" id="KW-0812">Transmembrane</keyword>
<evidence type="ECO:0000313" key="4">
    <source>
        <dbReference type="EMBL" id="MBW3082771.1"/>
    </source>
</evidence>
<feature type="transmembrane region" description="Helical" evidence="2">
    <location>
        <begin position="133"/>
        <end position="153"/>
    </location>
</feature>
<accession>A0ABS6WAJ2</accession>
<feature type="transmembrane region" description="Helical" evidence="2">
    <location>
        <begin position="294"/>
        <end position="319"/>
    </location>
</feature>
<feature type="transmembrane region" description="Helical" evidence="2">
    <location>
        <begin position="368"/>
        <end position="390"/>
    </location>
</feature>
<dbReference type="GO" id="GO:0016746">
    <property type="term" value="F:acyltransferase activity"/>
    <property type="evidence" value="ECO:0007669"/>
    <property type="project" value="UniProtKB-KW"/>
</dbReference>
<protein>
    <submittedName>
        <fullName evidence="4">Acyltransferase family protein</fullName>
    </submittedName>
</protein>
<keyword evidence="5" id="KW-1185">Reference proteome</keyword>
<feature type="transmembrane region" description="Helical" evidence="2">
    <location>
        <begin position="83"/>
        <end position="112"/>
    </location>
</feature>
<dbReference type="InterPro" id="IPR002656">
    <property type="entry name" value="Acyl_transf_3_dom"/>
</dbReference>
<gene>
    <name evidence="4" type="ORF">KIH73_05180</name>
</gene>
<evidence type="ECO:0000256" key="1">
    <source>
        <dbReference type="SAM" id="MobiDB-lite"/>
    </source>
</evidence>
<evidence type="ECO:0000313" key="5">
    <source>
        <dbReference type="Proteomes" id="UP000812844"/>
    </source>
</evidence>
<name>A0ABS6WAJ2_9BIFI</name>
<feature type="transmembrane region" description="Helical" evidence="2">
    <location>
        <begin position="238"/>
        <end position="257"/>
    </location>
</feature>
<dbReference type="RefSeq" id="WP_219081265.1">
    <property type="nucleotide sequence ID" value="NZ_JAHBBD010000009.1"/>
</dbReference>
<feature type="region of interest" description="Disordered" evidence="1">
    <location>
        <begin position="1"/>
        <end position="29"/>
    </location>
</feature>
<proteinExistence type="predicted"/>
<organism evidence="4 5">
    <name type="scientific">Bifidobacterium phasiani</name>
    <dbReference type="NCBI Taxonomy" id="2834431"/>
    <lineage>
        <taxon>Bacteria</taxon>
        <taxon>Bacillati</taxon>
        <taxon>Actinomycetota</taxon>
        <taxon>Actinomycetes</taxon>
        <taxon>Bifidobacteriales</taxon>
        <taxon>Bifidobacteriaceae</taxon>
        <taxon>Bifidobacterium</taxon>
    </lineage>
</organism>
<keyword evidence="4" id="KW-0808">Transferase</keyword>
<keyword evidence="4" id="KW-0012">Acyltransferase</keyword>
<feature type="transmembrane region" description="Helical" evidence="2">
    <location>
        <begin position="269"/>
        <end position="288"/>
    </location>
</feature>
<feature type="transmembrane region" description="Helical" evidence="2">
    <location>
        <begin position="410"/>
        <end position="437"/>
    </location>
</feature>
<feature type="domain" description="Acyltransferase 3" evidence="3">
    <location>
        <begin position="36"/>
        <end position="397"/>
    </location>
</feature>
<dbReference type="EMBL" id="JAHBBD010000009">
    <property type="protein sequence ID" value="MBW3082771.1"/>
    <property type="molecule type" value="Genomic_DNA"/>
</dbReference>
<dbReference type="Proteomes" id="UP000812844">
    <property type="component" value="Unassembled WGS sequence"/>
</dbReference>
<reference evidence="4 5" key="1">
    <citation type="submission" date="2021-05" db="EMBL/GenBank/DDBJ databases">
        <title>Phylogenetic classification of ten novel species belonging to the genus Bifidobacterium comprising B. colchicus sp. nov., B. abeli sp. nov., B. bicoloris sp. nov., B. guerezis sp. nov., B. rosaliae sp. nov., B. santillanensis sp. nov., B. argentati sp. nov., B. amazzoni sp. nov., B. pluviali sp. nov., and B. pinnaculum sp. nov.</title>
        <authorList>
            <person name="Lugli G.A."/>
            <person name="Ruiz Garcia L."/>
            <person name="Margolles A."/>
            <person name="Ventura M."/>
        </authorList>
    </citation>
    <scope>NUCLEOTIDE SEQUENCE [LARGE SCALE GENOMIC DNA]</scope>
    <source>
        <strain evidence="4 5">6T3</strain>
    </source>
</reference>
<feature type="compositionally biased region" description="Low complexity" evidence="1">
    <location>
        <begin position="16"/>
        <end position="29"/>
    </location>
</feature>
<keyword evidence="2" id="KW-1133">Transmembrane helix</keyword>